<dbReference type="OrthoDB" id="498286at2759"/>
<dbReference type="EMBL" id="KV750579">
    <property type="protein sequence ID" value="OCL04188.1"/>
    <property type="molecule type" value="Genomic_DNA"/>
</dbReference>
<dbReference type="AlphaFoldDB" id="A0A8E2JNZ5"/>
<accession>A0A8E2JNZ5</accession>
<dbReference type="InterPro" id="IPR022036">
    <property type="entry name" value="DUF3605"/>
</dbReference>
<proteinExistence type="predicted"/>
<sequence length="228" mass="26251">MAINDQEISSTLSLAHESPTLNEKSPSDSPFPLTAIDLQLLAQSDSEFTPHSWSELRQIIAEDRLADLKRWPSAVRRYIAWSTDIKRKYESVPAYILAERLRWKSIDPSEPSPRFEVRNPVPFSDQADYKLLQNDWPYGNAEGISHIIVWLKTPLDVDAEGVLTQRGRDIVDRFVEKTFREPLGDNSRENNKVLWFKNSRSLQSVSALEHVHVLIRDAPIELLSKWMS</sequence>
<name>A0A8E2JNZ5_9PEZI</name>
<dbReference type="GO" id="GO:0006044">
    <property type="term" value="P:N-acetylglucosamine metabolic process"/>
    <property type="evidence" value="ECO:0007669"/>
    <property type="project" value="TreeGrafter"/>
</dbReference>
<organism evidence="2 3">
    <name type="scientific">Glonium stellatum</name>
    <dbReference type="NCBI Taxonomy" id="574774"/>
    <lineage>
        <taxon>Eukaryota</taxon>
        <taxon>Fungi</taxon>
        <taxon>Dikarya</taxon>
        <taxon>Ascomycota</taxon>
        <taxon>Pezizomycotina</taxon>
        <taxon>Dothideomycetes</taxon>
        <taxon>Pleosporomycetidae</taxon>
        <taxon>Gloniales</taxon>
        <taxon>Gloniaceae</taxon>
        <taxon>Glonium</taxon>
    </lineage>
</organism>
<dbReference type="GO" id="GO:0005737">
    <property type="term" value="C:cytoplasm"/>
    <property type="evidence" value="ECO:0007669"/>
    <property type="project" value="TreeGrafter"/>
</dbReference>
<gene>
    <name evidence="2" type="ORF">AOQ84DRAFT_301364</name>
</gene>
<dbReference type="PANTHER" id="PTHR35020:SF2">
    <property type="entry name" value="N-ACETYLGLUCOSAMINE-INDUCED PROTEIN 1"/>
    <property type="match status" value="1"/>
</dbReference>
<evidence type="ECO:0008006" key="4">
    <source>
        <dbReference type="Google" id="ProtNLM"/>
    </source>
</evidence>
<dbReference type="PANTHER" id="PTHR35020">
    <property type="entry name" value="N-ACETYLGLUCOSAMINE-INDUCED PROTEIN 1"/>
    <property type="match status" value="1"/>
</dbReference>
<protein>
    <recommendedName>
        <fullName evidence="4">N-acetylglucosamine-induced protein 1</fullName>
    </recommendedName>
</protein>
<dbReference type="Proteomes" id="UP000250140">
    <property type="component" value="Unassembled WGS sequence"/>
</dbReference>
<keyword evidence="3" id="KW-1185">Reference proteome</keyword>
<dbReference type="Pfam" id="PF12239">
    <property type="entry name" value="DUF3605"/>
    <property type="match status" value="1"/>
</dbReference>
<evidence type="ECO:0000313" key="2">
    <source>
        <dbReference type="EMBL" id="OCL04188.1"/>
    </source>
</evidence>
<evidence type="ECO:0000313" key="3">
    <source>
        <dbReference type="Proteomes" id="UP000250140"/>
    </source>
</evidence>
<evidence type="ECO:0000256" key="1">
    <source>
        <dbReference type="SAM" id="MobiDB-lite"/>
    </source>
</evidence>
<feature type="region of interest" description="Disordered" evidence="1">
    <location>
        <begin position="1"/>
        <end position="29"/>
    </location>
</feature>
<feature type="compositionally biased region" description="Polar residues" evidence="1">
    <location>
        <begin position="1"/>
        <end position="28"/>
    </location>
</feature>
<reference evidence="2 3" key="1">
    <citation type="journal article" date="2016" name="Nat. Commun.">
        <title>Ectomycorrhizal ecology is imprinted in the genome of the dominant symbiotic fungus Cenococcum geophilum.</title>
        <authorList>
            <consortium name="DOE Joint Genome Institute"/>
            <person name="Peter M."/>
            <person name="Kohler A."/>
            <person name="Ohm R.A."/>
            <person name="Kuo A."/>
            <person name="Krutzmann J."/>
            <person name="Morin E."/>
            <person name="Arend M."/>
            <person name="Barry K.W."/>
            <person name="Binder M."/>
            <person name="Choi C."/>
            <person name="Clum A."/>
            <person name="Copeland A."/>
            <person name="Grisel N."/>
            <person name="Haridas S."/>
            <person name="Kipfer T."/>
            <person name="LaButti K."/>
            <person name="Lindquist E."/>
            <person name="Lipzen A."/>
            <person name="Maire R."/>
            <person name="Meier B."/>
            <person name="Mihaltcheva S."/>
            <person name="Molinier V."/>
            <person name="Murat C."/>
            <person name="Poggeler S."/>
            <person name="Quandt C.A."/>
            <person name="Sperisen C."/>
            <person name="Tritt A."/>
            <person name="Tisserant E."/>
            <person name="Crous P.W."/>
            <person name="Henrissat B."/>
            <person name="Nehls U."/>
            <person name="Egli S."/>
            <person name="Spatafora J.W."/>
            <person name="Grigoriev I.V."/>
            <person name="Martin F.M."/>
        </authorList>
    </citation>
    <scope>NUCLEOTIDE SEQUENCE [LARGE SCALE GENOMIC DNA]</scope>
    <source>
        <strain evidence="2 3">CBS 207.34</strain>
    </source>
</reference>